<sequence length="62" mass="6595">MLSIITHSATIDDFYLAAEESGHWITAAKGGQLLSYTEGVSTKVRQGNFGINIQVGTEVNPG</sequence>
<organism evidence="1">
    <name type="scientific">marine sediment metagenome</name>
    <dbReference type="NCBI Taxonomy" id="412755"/>
    <lineage>
        <taxon>unclassified sequences</taxon>
        <taxon>metagenomes</taxon>
        <taxon>ecological metagenomes</taxon>
    </lineage>
</organism>
<evidence type="ECO:0000313" key="1">
    <source>
        <dbReference type="EMBL" id="GAI02992.1"/>
    </source>
</evidence>
<dbReference type="EMBL" id="BARV01010969">
    <property type="protein sequence ID" value="GAI02992.1"/>
    <property type="molecule type" value="Genomic_DNA"/>
</dbReference>
<reference evidence="1" key="1">
    <citation type="journal article" date="2014" name="Front. Microbiol.">
        <title>High frequency of phylogenetically diverse reductive dehalogenase-homologous genes in deep subseafloor sedimentary metagenomes.</title>
        <authorList>
            <person name="Kawai M."/>
            <person name="Futagami T."/>
            <person name="Toyoda A."/>
            <person name="Takaki Y."/>
            <person name="Nishi S."/>
            <person name="Hori S."/>
            <person name="Arai W."/>
            <person name="Tsubouchi T."/>
            <person name="Morono Y."/>
            <person name="Uchiyama I."/>
            <person name="Ito T."/>
            <person name="Fujiyama A."/>
            <person name="Inagaki F."/>
            <person name="Takami H."/>
        </authorList>
    </citation>
    <scope>NUCLEOTIDE SEQUENCE</scope>
    <source>
        <strain evidence="1">Expedition CK06-06</strain>
    </source>
</reference>
<name>X1K7K8_9ZZZZ</name>
<accession>X1K7K8</accession>
<proteinExistence type="predicted"/>
<gene>
    <name evidence="1" type="ORF">S06H3_21016</name>
</gene>
<comment type="caution">
    <text evidence="1">The sequence shown here is derived from an EMBL/GenBank/DDBJ whole genome shotgun (WGS) entry which is preliminary data.</text>
</comment>
<protein>
    <submittedName>
        <fullName evidence="1">Uncharacterized protein</fullName>
    </submittedName>
</protein>
<dbReference type="AlphaFoldDB" id="X1K7K8"/>